<comment type="caution">
    <text evidence="2">The sequence shown here is derived from an EMBL/GenBank/DDBJ whole genome shotgun (WGS) entry which is preliminary data.</text>
</comment>
<reference evidence="2 3" key="1">
    <citation type="journal article" date="2019" name="Int. J. Syst. Evol. Microbiol.">
        <title>The Global Catalogue of Microorganisms (GCM) 10K type strain sequencing project: providing services to taxonomists for standard genome sequencing and annotation.</title>
        <authorList>
            <consortium name="The Broad Institute Genomics Platform"/>
            <consortium name="The Broad Institute Genome Sequencing Center for Infectious Disease"/>
            <person name="Wu L."/>
            <person name="Ma J."/>
        </authorList>
    </citation>
    <scope>NUCLEOTIDE SEQUENCE [LARGE SCALE GENOMIC DNA]</scope>
    <source>
        <strain evidence="2 3">JCM 14162</strain>
    </source>
</reference>
<dbReference type="EMBL" id="BAAAEM010000003">
    <property type="protein sequence ID" value="GAA0479664.1"/>
    <property type="molecule type" value="Genomic_DNA"/>
</dbReference>
<dbReference type="Proteomes" id="UP001500713">
    <property type="component" value="Unassembled WGS sequence"/>
</dbReference>
<evidence type="ECO:0000313" key="2">
    <source>
        <dbReference type="EMBL" id="GAA0479664.1"/>
    </source>
</evidence>
<dbReference type="InterPro" id="IPR000182">
    <property type="entry name" value="GNAT_dom"/>
</dbReference>
<evidence type="ECO:0000313" key="3">
    <source>
        <dbReference type="Proteomes" id="UP001500713"/>
    </source>
</evidence>
<dbReference type="CDD" id="cd04301">
    <property type="entry name" value="NAT_SF"/>
    <property type="match status" value="1"/>
</dbReference>
<organism evidence="2 3">
    <name type="scientific">Parasphingorhabdus litoris</name>
    <dbReference type="NCBI Taxonomy" id="394733"/>
    <lineage>
        <taxon>Bacteria</taxon>
        <taxon>Pseudomonadati</taxon>
        <taxon>Pseudomonadota</taxon>
        <taxon>Alphaproteobacteria</taxon>
        <taxon>Sphingomonadales</taxon>
        <taxon>Sphingomonadaceae</taxon>
        <taxon>Parasphingorhabdus</taxon>
    </lineage>
</organism>
<accession>A0ABN1ALS0</accession>
<dbReference type="Gene3D" id="3.40.630.30">
    <property type="match status" value="1"/>
</dbReference>
<dbReference type="InterPro" id="IPR016181">
    <property type="entry name" value="Acyl_CoA_acyltransferase"/>
</dbReference>
<dbReference type="InterPro" id="IPR052564">
    <property type="entry name" value="N-acetyltrans/Recomb-assoc"/>
</dbReference>
<keyword evidence="3" id="KW-1185">Reference proteome</keyword>
<proteinExistence type="predicted"/>
<gene>
    <name evidence="2" type="ORF">GCM10009096_22040</name>
</gene>
<dbReference type="PANTHER" id="PTHR43451">
    <property type="entry name" value="ACETYLTRANSFERASE (GNAT) FAMILY PROTEIN"/>
    <property type="match status" value="1"/>
</dbReference>
<dbReference type="SUPFAM" id="SSF55729">
    <property type="entry name" value="Acyl-CoA N-acyltransferases (Nat)"/>
    <property type="match status" value="1"/>
</dbReference>
<evidence type="ECO:0000259" key="1">
    <source>
        <dbReference type="PROSITE" id="PS51186"/>
    </source>
</evidence>
<protein>
    <recommendedName>
        <fullName evidence="1">N-acetyltransferase domain-containing protein</fullName>
    </recommendedName>
</protein>
<dbReference type="PROSITE" id="PS51186">
    <property type="entry name" value="GNAT"/>
    <property type="match status" value="1"/>
</dbReference>
<dbReference type="Pfam" id="PF13673">
    <property type="entry name" value="Acetyltransf_10"/>
    <property type="match status" value="1"/>
</dbReference>
<sequence length="163" mass="18614">MIGDLMNEKVQLRQATSADYDTLGDVMYEAVRKGRSHYSETQREAWVPEPRTGKDWFERLDKQAIVVAESSDQIVGFMSLAADAYLDFAYIRPSAQGSGLFRRMYAEIEQLAVKSSQDRIWVHASLMAQPAFASVGFSVLKRETVMIGKESFERYEMEKPLTR</sequence>
<name>A0ABN1ALS0_9SPHN</name>
<dbReference type="PANTHER" id="PTHR43451:SF1">
    <property type="entry name" value="ACETYLTRANSFERASE"/>
    <property type="match status" value="1"/>
</dbReference>
<feature type="domain" description="N-acetyltransferase" evidence="1">
    <location>
        <begin position="10"/>
        <end position="162"/>
    </location>
</feature>